<sequence length="298" mass="33190">MSKFFQFFPPSLTESNAVAYSKLSADEEGKSSFEREHEPPKSRTSATLRVTIIITRVIVAILAIYGLYSLIAPHLPSSPRDHSSSCNCGDTIEEALANGCAYDSLAAAWLPPQCRSAALTAEFESLGPNEPDESGNTWGYWHDRNQTRPMSLAEVSQLPEEARQGRHARFFATHEWHLVHCVFYWRKMWESARCARGEEGAACGEGGRLVVERRYDTLMHLEHCMTMFMMRDPLDSIAAEAGVALHSDELHVAKPHRHGDESQHEVATGGSRPGHSSTDPYDKNMKGHTHVRGGLDDN</sequence>
<dbReference type="Proteomes" id="UP000639643">
    <property type="component" value="Unassembled WGS sequence"/>
</dbReference>
<comment type="caution">
    <text evidence="3">The sequence shown here is derived from an EMBL/GenBank/DDBJ whole genome shotgun (WGS) entry which is preliminary data.</text>
</comment>
<dbReference type="EMBL" id="WIGM01000625">
    <property type="protein sequence ID" value="KAF6818873.1"/>
    <property type="molecule type" value="Genomic_DNA"/>
</dbReference>
<proteinExistence type="predicted"/>
<protein>
    <submittedName>
        <fullName evidence="3">Uncharacterized protein</fullName>
    </submittedName>
</protein>
<dbReference type="PANTHER" id="PTHR35896:SF3">
    <property type="entry name" value="MAJOR FACILITATOR SUPERFAMILY TRANSPORTER"/>
    <property type="match status" value="1"/>
</dbReference>
<dbReference type="InterPro" id="IPR053008">
    <property type="entry name" value="Phomopsin_biosynth_assoc"/>
</dbReference>
<name>A0A8H6JUC6_9PEZI</name>
<organism evidence="3 4">
    <name type="scientific">Colletotrichum musicola</name>
    <dbReference type="NCBI Taxonomy" id="2175873"/>
    <lineage>
        <taxon>Eukaryota</taxon>
        <taxon>Fungi</taxon>
        <taxon>Dikarya</taxon>
        <taxon>Ascomycota</taxon>
        <taxon>Pezizomycotina</taxon>
        <taxon>Sordariomycetes</taxon>
        <taxon>Hypocreomycetidae</taxon>
        <taxon>Glomerellales</taxon>
        <taxon>Glomerellaceae</taxon>
        <taxon>Colletotrichum</taxon>
        <taxon>Colletotrichum orchidearum species complex</taxon>
    </lineage>
</organism>
<keyword evidence="2" id="KW-1133">Transmembrane helix</keyword>
<evidence type="ECO:0000313" key="4">
    <source>
        <dbReference type="Proteomes" id="UP000639643"/>
    </source>
</evidence>
<feature type="compositionally biased region" description="Basic and acidic residues" evidence="1">
    <location>
        <begin position="255"/>
        <end position="264"/>
    </location>
</feature>
<dbReference type="PANTHER" id="PTHR35896">
    <property type="entry name" value="IG-LIKE DOMAIN-CONTAINING PROTEIN"/>
    <property type="match status" value="1"/>
</dbReference>
<dbReference type="AlphaFoldDB" id="A0A8H6JUC6"/>
<evidence type="ECO:0000256" key="1">
    <source>
        <dbReference type="SAM" id="MobiDB-lite"/>
    </source>
</evidence>
<gene>
    <name evidence="3" type="ORF">CMUS01_11819</name>
</gene>
<dbReference type="OrthoDB" id="3501153at2759"/>
<feature type="transmembrane region" description="Helical" evidence="2">
    <location>
        <begin position="50"/>
        <end position="71"/>
    </location>
</feature>
<evidence type="ECO:0000256" key="2">
    <source>
        <dbReference type="SAM" id="Phobius"/>
    </source>
</evidence>
<keyword evidence="2" id="KW-0812">Transmembrane</keyword>
<accession>A0A8H6JUC6</accession>
<keyword evidence="4" id="KW-1185">Reference proteome</keyword>
<reference evidence="3" key="1">
    <citation type="journal article" date="2020" name="Phytopathology">
        <title>Genome Sequence Resources of Colletotrichum truncatum, C. plurivorum, C. musicola, and C. sojae: Four Species Pathogenic to Soybean (Glycine max).</title>
        <authorList>
            <person name="Rogerio F."/>
            <person name="Boufleur T.R."/>
            <person name="Ciampi-Guillardi M."/>
            <person name="Sukno S.A."/>
            <person name="Thon M.R."/>
            <person name="Massola Junior N.S."/>
            <person name="Baroncelli R."/>
        </authorList>
    </citation>
    <scope>NUCLEOTIDE SEQUENCE</scope>
    <source>
        <strain evidence="3">LFN0074</strain>
    </source>
</reference>
<feature type="region of interest" description="Disordered" evidence="1">
    <location>
        <begin position="255"/>
        <end position="298"/>
    </location>
</feature>
<evidence type="ECO:0000313" key="3">
    <source>
        <dbReference type="EMBL" id="KAF6818873.1"/>
    </source>
</evidence>
<keyword evidence="2" id="KW-0472">Membrane</keyword>